<accession>A0A143PG04</accession>
<gene>
    <name evidence="5" type="primary">epsE_1</name>
    <name evidence="5" type="ORF">LuPra_00367</name>
</gene>
<dbReference type="GO" id="GO:0016887">
    <property type="term" value="F:ATP hydrolysis activity"/>
    <property type="evidence" value="ECO:0007669"/>
    <property type="project" value="TreeGrafter"/>
</dbReference>
<dbReference type="EMBL" id="CP015136">
    <property type="protein sequence ID" value="AMY07200.1"/>
    <property type="molecule type" value="Genomic_DNA"/>
</dbReference>
<feature type="domain" description="Bacterial type II secretion system protein E" evidence="4">
    <location>
        <begin position="10"/>
        <end position="180"/>
    </location>
</feature>
<dbReference type="InterPro" id="IPR027417">
    <property type="entry name" value="P-loop_NTPase"/>
</dbReference>
<dbReference type="STRING" id="1855912.LuPra_00367"/>
<evidence type="ECO:0000256" key="2">
    <source>
        <dbReference type="ARBA" id="ARBA00022741"/>
    </source>
</evidence>
<sequence>MTDAELDARLGDLRDAETADIALKAALTGHMVLSSLHTNDATGAVLRLLNMGLESFIVASALRLVVAQRPVRRLCKECKVPLEIDVRTHPLTATYDRLHHHGRVSIRERRECAAGGGAAYRGRTGIFEVLRISPAIEDLVMRRASVSEIRLQAYRDAMRTLREAALAKVIAGEMSLAEVLQHTVAVDMPVAGFA</sequence>
<keyword evidence="3" id="KW-0067">ATP-binding</keyword>
<dbReference type="PANTHER" id="PTHR30258:SF2">
    <property type="entry name" value="COMG OPERON PROTEIN 1"/>
    <property type="match status" value="1"/>
</dbReference>
<dbReference type="GO" id="GO:0005524">
    <property type="term" value="F:ATP binding"/>
    <property type="evidence" value="ECO:0007669"/>
    <property type="project" value="UniProtKB-KW"/>
</dbReference>
<dbReference type="PANTHER" id="PTHR30258">
    <property type="entry name" value="TYPE II SECRETION SYSTEM PROTEIN GSPE-RELATED"/>
    <property type="match status" value="1"/>
</dbReference>
<evidence type="ECO:0000313" key="5">
    <source>
        <dbReference type="EMBL" id="AMY07200.1"/>
    </source>
</evidence>
<protein>
    <submittedName>
        <fullName evidence="5">Type II traffic warden ATPase</fullName>
    </submittedName>
</protein>
<dbReference type="Gene3D" id="3.40.50.300">
    <property type="entry name" value="P-loop containing nucleotide triphosphate hydrolases"/>
    <property type="match status" value="1"/>
</dbReference>
<evidence type="ECO:0000256" key="1">
    <source>
        <dbReference type="ARBA" id="ARBA00006611"/>
    </source>
</evidence>
<dbReference type="AlphaFoldDB" id="A0A143PG04"/>
<keyword evidence="6" id="KW-1185">Reference proteome</keyword>
<keyword evidence="2" id="KW-0547">Nucleotide-binding</keyword>
<dbReference type="Proteomes" id="UP000076079">
    <property type="component" value="Chromosome"/>
</dbReference>
<dbReference type="Pfam" id="PF00437">
    <property type="entry name" value="T2SSE"/>
    <property type="match status" value="1"/>
</dbReference>
<organism evidence="5 6">
    <name type="scientific">Luteitalea pratensis</name>
    <dbReference type="NCBI Taxonomy" id="1855912"/>
    <lineage>
        <taxon>Bacteria</taxon>
        <taxon>Pseudomonadati</taxon>
        <taxon>Acidobacteriota</taxon>
        <taxon>Vicinamibacteria</taxon>
        <taxon>Vicinamibacterales</taxon>
        <taxon>Vicinamibacteraceae</taxon>
        <taxon>Luteitalea</taxon>
    </lineage>
</organism>
<proteinExistence type="inferred from homology"/>
<name>A0A143PG04_LUTPR</name>
<reference evidence="5 6" key="1">
    <citation type="journal article" date="2016" name="Genome Announc.">
        <title>First Complete Genome Sequence of a Subdivision 6 Acidobacterium Strain.</title>
        <authorList>
            <person name="Huang S."/>
            <person name="Vieira S."/>
            <person name="Bunk B."/>
            <person name="Riedel T."/>
            <person name="Sproer C."/>
            <person name="Overmann J."/>
        </authorList>
    </citation>
    <scope>NUCLEOTIDE SEQUENCE [LARGE SCALE GENOMIC DNA]</scope>
    <source>
        <strain evidence="6">DSM 100886 HEG_-6_39</strain>
    </source>
</reference>
<evidence type="ECO:0000256" key="3">
    <source>
        <dbReference type="ARBA" id="ARBA00022840"/>
    </source>
</evidence>
<evidence type="ECO:0000259" key="4">
    <source>
        <dbReference type="Pfam" id="PF00437"/>
    </source>
</evidence>
<dbReference type="SUPFAM" id="SSF52540">
    <property type="entry name" value="P-loop containing nucleoside triphosphate hydrolases"/>
    <property type="match status" value="1"/>
</dbReference>
<evidence type="ECO:0000313" key="6">
    <source>
        <dbReference type="Proteomes" id="UP000076079"/>
    </source>
</evidence>
<comment type="similarity">
    <text evidence="1">Belongs to the GSP E family.</text>
</comment>
<dbReference type="RefSeq" id="WP_269465618.1">
    <property type="nucleotide sequence ID" value="NZ_CP015136.1"/>
</dbReference>
<dbReference type="InterPro" id="IPR001482">
    <property type="entry name" value="T2SS/T4SS_dom"/>
</dbReference>
<dbReference type="GO" id="GO:0005886">
    <property type="term" value="C:plasma membrane"/>
    <property type="evidence" value="ECO:0007669"/>
    <property type="project" value="TreeGrafter"/>
</dbReference>
<dbReference type="KEGG" id="abac:LuPra_00367"/>
<reference evidence="6" key="2">
    <citation type="submission" date="2016-04" db="EMBL/GenBank/DDBJ databases">
        <title>First Complete Genome Sequence of a Subdivision 6 Acidobacterium.</title>
        <authorList>
            <person name="Huang S."/>
            <person name="Vieira S."/>
            <person name="Bunk B."/>
            <person name="Riedel T."/>
            <person name="Sproeer C."/>
            <person name="Overmann J."/>
        </authorList>
    </citation>
    <scope>NUCLEOTIDE SEQUENCE [LARGE SCALE GENOMIC DNA]</scope>
    <source>
        <strain evidence="6">DSM 100886 HEG_-6_39</strain>
    </source>
</reference>